<dbReference type="Proteomes" id="UP000499080">
    <property type="component" value="Unassembled WGS sequence"/>
</dbReference>
<organism evidence="1 2">
    <name type="scientific">Araneus ventricosus</name>
    <name type="common">Orbweaver spider</name>
    <name type="synonym">Epeira ventricosa</name>
    <dbReference type="NCBI Taxonomy" id="182803"/>
    <lineage>
        <taxon>Eukaryota</taxon>
        <taxon>Metazoa</taxon>
        <taxon>Ecdysozoa</taxon>
        <taxon>Arthropoda</taxon>
        <taxon>Chelicerata</taxon>
        <taxon>Arachnida</taxon>
        <taxon>Araneae</taxon>
        <taxon>Araneomorphae</taxon>
        <taxon>Entelegynae</taxon>
        <taxon>Araneoidea</taxon>
        <taxon>Araneidae</taxon>
        <taxon>Araneus</taxon>
    </lineage>
</organism>
<gene>
    <name evidence="1" type="ORF">AVEN_192615_1</name>
</gene>
<evidence type="ECO:0000313" key="2">
    <source>
        <dbReference type="Proteomes" id="UP000499080"/>
    </source>
</evidence>
<dbReference type="AlphaFoldDB" id="A0A4Y1ZYW3"/>
<protein>
    <submittedName>
        <fullName evidence="1">Uncharacterized protein</fullName>
    </submittedName>
</protein>
<sequence length="74" mass="7690">LLLLPIGTVVSSIHPLHADIVQGTVLERGDAQLLHGSITLAVLYGAAAGLWHAVCTHGAAENTAVRFLLKPDVS</sequence>
<reference evidence="1 2" key="1">
    <citation type="journal article" date="2019" name="Sci. Rep.">
        <title>Orb-weaving spider Araneus ventricosus genome elucidates the spidroin gene catalogue.</title>
        <authorList>
            <person name="Kono N."/>
            <person name="Nakamura H."/>
            <person name="Ohtoshi R."/>
            <person name="Moran D.A.P."/>
            <person name="Shinohara A."/>
            <person name="Yoshida Y."/>
            <person name="Fujiwara M."/>
            <person name="Mori M."/>
            <person name="Tomita M."/>
            <person name="Arakawa K."/>
        </authorList>
    </citation>
    <scope>NUCLEOTIDE SEQUENCE [LARGE SCALE GENOMIC DNA]</scope>
</reference>
<feature type="non-terminal residue" evidence="1">
    <location>
        <position position="1"/>
    </location>
</feature>
<proteinExistence type="predicted"/>
<evidence type="ECO:0000313" key="1">
    <source>
        <dbReference type="EMBL" id="GBL72385.1"/>
    </source>
</evidence>
<keyword evidence="2" id="KW-1185">Reference proteome</keyword>
<dbReference type="EMBL" id="BGPR01154674">
    <property type="protein sequence ID" value="GBL72385.1"/>
    <property type="molecule type" value="Genomic_DNA"/>
</dbReference>
<comment type="caution">
    <text evidence="1">The sequence shown here is derived from an EMBL/GenBank/DDBJ whole genome shotgun (WGS) entry which is preliminary data.</text>
</comment>
<accession>A0A4Y1ZYW3</accession>
<name>A0A4Y1ZYW3_ARAVE</name>